<dbReference type="AlphaFoldDB" id="A0A0V0YWD9"/>
<dbReference type="Proteomes" id="UP000054776">
    <property type="component" value="Unassembled WGS sequence"/>
</dbReference>
<gene>
    <name evidence="1" type="ORF">T01_7597</name>
</gene>
<evidence type="ECO:0000313" key="1">
    <source>
        <dbReference type="EMBL" id="KRY04529.1"/>
    </source>
</evidence>
<accession>A0A0V0YWD9</accession>
<dbReference type="EMBL" id="JYDH01004249">
    <property type="protein sequence ID" value="KRY04529.1"/>
    <property type="molecule type" value="Genomic_DNA"/>
</dbReference>
<evidence type="ECO:0000313" key="2">
    <source>
        <dbReference type="Proteomes" id="UP000054776"/>
    </source>
</evidence>
<organism evidence="1 2">
    <name type="scientific">Trichinella spiralis</name>
    <name type="common">Trichina worm</name>
    <dbReference type="NCBI Taxonomy" id="6334"/>
    <lineage>
        <taxon>Eukaryota</taxon>
        <taxon>Metazoa</taxon>
        <taxon>Ecdysozoa</taxon>
        <taxon>Nematoda</taxon>
        <taxon>Enoplea</taxon>
        <taxon>Dorylaimia</taxon>
        <taxon>Trichinellida</taxon>
        <taxon>Trichinellidae</taxon>
        <taxon>Trichinella</taxon>
    </lineage>
</organism>
<proteinExistence type="predicted"/>
<sequence>MVESCPYVILKISKRHKSVQIAAAFLRPLVDQKMRSNINKLIHQTAAINDCH</sequence>
<keyword evidence="2" id="KW-1185">Reference proteome</keyword>
<name>A0A0V0YWD9_TRISP</name>
<reference evidence="1 2" key="1">
    <citation type="submission" date="2015-01" db="EMBL/GenBank/DDBJ databases">
        <title>Evolution of Trichinella species and genotypes.</title>
        <authorList>
            <person name="Korhonen P.K."/>
            <person name="Edoardo P."/>
            <person name="Giuseppe L.R."/>
            <person name="Gasser R.B."/>
        </authorList>
    </citation>
    <scope>NUCLEOTIDE SEQUENCE [LARGE SCALE GENOMIC DNA]</scope>
    <source>
        <strain evidence="1">ISS3</strain>
    </source>
</reference>
<protein>
    <submittedName>
        <fullName evidence="1">Uncharacterized protein</fullName>
    </submittedName>
</protein>
<comment type="caution">
    <text evidence="1">The sequence shown here is derived from an EMBL/GenBank/DDBJ whole genome shotgun (WGS) entry which is preliminary data.</text>
</comment>
<dbReference type="InParanoid" id="A0A0V0YWD9"/>